<feature type="signal peptide" evidence="1">
    <location>
        <begin position="1"/>
        <end position="28"/>
    </location>
</feature>
<keyword evidence="3" id="KW-1185">Reference proteome</keyword>
<dbReference type="PROSITE" id="PS51318">
    <property type="entry name" value="TAT"/>
    <property type="match status" value="1"/>
</dbReference>
<gene>
    <name evidence="2" type="ORF">GOB87_02070</name>
</gene>
<evidence type="ECO:0000256" key="1">
    <source>
        <dbReference type="SAM" id="SignalP"/>
    </source>
</evidence>
<sequence>MMGRERRHFLRNSGILALGLMAPLAAQADKTTGPYVTPSVDVAVTYELASPEGGAPVRQDMHWQVATLRQRIDPAGSAVYMITSWKDRTLTVVDTLSHRRSTMPAPGTALTLPGQVAAGSFARMGTDTVAGQFCTVWRTVDQDGRPGDACYTADGILVRMVQGGRTMVQAVSVERVPQPDALFVVPQDYSETAPAR</sequence>
<reference evidence="2" key="1">
    <citation type="submission" date="2019-11" db="EMBL/GenBank/DDBJ databases">
        <title>Description of new Acetobacter species.</title>
        <authorList>
            <person name="Cleenwerck I."/>
            <person name="Sombolestani A.S."/>
        </authorList>
    </citation>
    <scope>NUCLEOTIDE SEQUENCE</scope>
    <source>
        <strain evidence="2">LMG 1626</strain>
    </source>
</reference>
<dbReference type="Proteomes" id="UP000597459">
    <property type="component" value="Unassembled WGS sequence"/>
</dbReference>
<dbReference type="InterPro" id="IPR006311">
    <property type="entry name" value="TAT_signal"/>
</dbReference>
<accession>A0A967ECA5</accession>
<evidence type="ECO:0000313" key="2">
    <source>
        <dbReference type="EMBL" id="NHO52750.1"/>
    </source>
</evidence>
<keyword evidence="1" id="KW-0732">Signal</keyword>
<proteinExistence type="predicted"/>
<feature type="chain" id="PRO_5037928784" description="DUF4412 domain-containing protein" evidence="1">
    <location>
        <begin position="29"/>
        <end position="196"/>
    </location>
</feature>
<dbReference type="EMBL" id="WOTH01000003">
    <property type="protein sequence ID" value="NHO52750.1"/>
    <property type="molecule type" value="Genomic_DNA"/>
</dbReference>
<evidence type="ECO:0000313" key="3">
    <source>
        <dbReference type="Proteomes" id="UP000597459"/>
    </source>
</evidence>
<comment type="caution">
    <text evidence="2">The sequence shown here is derived from an EMBL/GenBank/DDBJ whole genome shotgun (WGS) entry which is preliminary data.</text>
</comment>
<organism evidence="2 3">
    <name type="scientific">Acetobacter estunensis</name>
    <dbReference type="NCBI Taxonomy" id="104097"/>
    <lineage>
        <taxon>Bacteria</taxon>
        <taxon>Pseudomonadati</taxon>
        <taxon>Pseudomonadota</taxon>
        <taxon>Alphaproteobacteria</taxon>
        <taxon>Acetobacterales</taxon>
        <taxon>Acetobacteraceae</taxon>
        <taxon>Acetobacter</taxon>
    </lineage>
</organism>
<name>A0A967ECA5_9PROT</name>
<dbReference type="RefSeq" id="WP_166312898.1">
    <property type="nucleotide sequence ID" value="NZ_WOTH01000003.1"/>
</dbReference>
<protein>
    <recommendedName>
        <fullName evidence="4">DUF4412 domain-containing protein</fullName>
    </recommendedName>
</protein>
<dbReference type="AlphaFoldDB" id="A0A967ECA5"/>
<evidence type="ECO:0008006" key="4">
    <source>
        <dbReference type="Google" id="ProtNLM"/>
    </source>
</evidence>